<dbReference type="PANTHER" id="PTHR10285">
    <property type="entry name" value="URIDINE KINASE"/>
    <property type="match status" value="1"/>
</dbReference>
<comment type="caution">
    <text evidence="1">The sequence shown here is derived from an EMBL/GenBank/DDBJ whole genome shotgun (WGS) entry which is preliminary data.</text>
</comment>
<proteinExistence type="predicted"/>
<reference evidence="1" key="1">
    <citation type="submission" date="2020-11" db="EMBL/GenBank/DDBJ databases">
        <authorList>
            <consortium name="DOE Joint Genome Institute"/>
            <person name="Ahrendt S."/>
            <person name="Riley R."/>
            <person name="Andreopoulos W."/>
            <person name="Labutti K."/>
            <person name="Pangilinan J."/>
            <person name="Ruiz-Duenas F.J."/>
            <person name="Barrasa J.M."/>
            <person name="Sanchez-Garcia M."/>
            <person name="Camarero S."/>
            <person name="Miyauchi S."/>
            <person name="Serrano A."/>
            <person name="Linde D."/>
            <person name="Babiker R."/>
            <person name="Drula E."/>
            <person name="Ayuso-Fernandez I."/>
            <person name="Pacheco R."/>
            <person name="Padilla G."/>
            <person name="Ferreira P."/>
            <person name="Barriuso J."/>
            <person name="Kellner H."/>
            <person name="Castanera R."/>
            <person name="Alfaro M."/>
            <person name="Ramirez L."/>
            <person name="Pisabarro A.G."/>
            <person name="Kuo A."/>
            <person name="Tritt A."/>
            <person name="Lipzen A."/>
            <person name="He G."/>
            <person name="Yan M."/>
            <person name="Ng V."/>
            <person name="Cullen D."/>
            <person name="Martin F."/>
            <person name="Rosso M.-N."/>
            <person name="Henrissat B."/>
            <person name="Hibbett D."/>
            <person name="Martinez A.T."/>
            <person name="Grigoriev I.V."/>
        </authorList>
    </citation>
    <scope>NUCLEOTIDE SEQUENCE</scope>
    <source>
        <strain evidence="1">AH 40177</strain>
    </source>
</reference>
<keyword evidence="1" id="KW-0378">Hydrolase</keyword>
<dbReference type="OrthoDB" id="6362633at2759"/>
<protein>
    <submittedName>
        <fullName evidence="1">P-loop containing nucleoside triphosphate hydrolase protein</fullName>
    </submittedName>
</protein>
<sequence length="250" mass="27683">MEDKARELAPVLVDMLAKKPASSRLLVGIYGIPASGKSTFADLLLKYIDILLVNDPQNSAILVSLDGWHLSRAQLAQFPDPILARDRRGAHWTFDSASYLQFVQSLRTEISADMQIIKAPSWDHSLKDPTPDAISIHPNHRLVIIEGLYAALGVDSWGEAALLLDERWYIELSVEEAQRRLVKRHVITGVGKDLADALWRAEKNDFPNGQFLITNAVTPTRVISSVEDPVLTVEADIALSEAIRAQSKSV</sequence>
<name>A0A9P5PWY4_9AGAR</name>
<dbReference type="Proteomes" id="UP000772434">
    <property type="component" value="Unassembled WGS sequence"/>
</dbReference>
<dbReference type="Gene3D" id="3.40.50.300">
    <property type="entry name" value="P-loop containing nucleotide triphosphate hydrolases"/>
    <property type="match status" value="2"/>
</dbReference>
<gene>
    <name evidence="1" type="ORF">BDP27DRAFT_1381487</name>
</gene>
<keyword evidence="2" id="KW-1185">Reference proteome</keyword>
<dbReference type="EMBL" id="JADNRY010000015">
    <property type="protein sequence ID" value="KAF9074069.1"/>
    <property type="molecule type" value="Genomic_DNA"/>
</dbReference>
<evidence type="ECO:0000313" key="2">
    <source>
        <dbReference type="Proteomes" id="UP000772434"/>
    </source>
</evidence>
<evidence type="ECO:0000313" key="1">
    <source>
        <dbReference type="EMBL" id="KAF9074069.1"/>
    </source>
</evidence>
<accession>A0A9P5PWY4</accession>
<dbReference type="InterPro" id="IPR027417">
    <property type="entry name" value="P-loop_NTPase"/>
</dbReference>
<dbReference type="AlphaFoldDB" id="A0A9P5PWY4"/>
<dbReference type="SUPFAM" id="SSF52540">
    <property type="entry name" value="P-loop containing nucleoside triphosphate hydrolases"/>
    <property type="match status" value="1"/>
</dbReference>
<dbReference type="GO" id="GO:0016787">
    <property type="term" value="F:hydrolase activity"/>
    <property type="evidence" value="ECO:0007669"/>
    <property type="project" value="UniProtKB-KW"/>
</dbReference>
<organism evidence="1 2">
    <name type="scientific">Rhodocollybia butyracea</name>
    <dbReference type="NCBI Taxonomy" id="206335"/>
    <lineage>
        <taxon>Eukaryota</taxon>
        <taxon>Fungi</taxon>
        <taxon>Dikarya</taxon>
        <taxon>Basidiomycota</taxon>
        <taxon>Agaricomycotina</taxon>
        <taxon>Agaricomycetes</taxon>
        <taxon>Agaricomycetidae</taxon>
        <taxon>Agaricales</taxon>
        <taxon>Marasmiineae</taxon>
        <taxon>Omphalotaceae</taxon>
        <taxon>Rhodocollybia</taxon>
    </lineage>
</organism>